<accession>A0A8E2J7P8</accession>
<gene>
    <name evidence="2" type="ORF">K432DRAFT_411564</name>
</gene>
<proteinExistence type="predicted"/>
<organism evidence="2 3">
    <name type="scientific">Lepidopterella palustris CBS 459.81</name>
    <dbReference type="NCBI Taxonomy" id="1314670"/>
    <lineage>
        <taxon>Eukaryota</taxon>
        <taxon>Fungi</taxon>
        <taxon>Dikarya</taxon>
        <taxon>Ascomycota</taxon>
        <taxon>Pezizomycotina</taxon>
        <taxon>Dothideomycetes</taxon>
        <taxon>Pleosporomycetidae</taxon>
        <taxon>Mytilinidiales</taxon>
        <taxon>Argynnaceae</taxon>
        <taxon>Lepidopterella</taxon>
    </lineage>
</organism>
<evidence type="ECO:0000313" key="3">
    <source>
        <dbReference type="Proteomes" id="UP000250266"/>
    </source>
</evidence>
<name>A0A8E2J7P8_9PEZI</name>
<dbReference type="EMBL" id="KV746561">
    <property type="protein sequence ID" value="OCK72779.1"/>
    <property type="molecule type" value="Genomic_DNA"/>
</dbReference>
<keyword evidence="3" id="KW-1185">Reference proteome</keyword>
<evidence type="ECO:0000256" key="1">
    <source>
        <dbReference type="SAM" id="MobiDB-lite"/>
    </source>
</evidence>
<dbReference type="AlphaFoldDB" id="A0A8E2J7P8"/>
<protein>
    <submittedName>
        <fullName evidence="2">Uncharacterized protein</fullName>
    </submittedName>
</protein>
<evidence type="ECO:0000313" key="2">
    <source>
        <dbReference type="EMBL" id="OCK72779.1"/>
    </source>
</evidence>
<reference evidence="2 3" key="1">
    <citation type="journal article" date="2016" name="Nat. Commun.">
        <title>Ectomycorrhizal ecology is imprinted in the genome of the dominant symbiotic fungus Cenococcum geophilum.</title>
        <authorList>
            <consortium name="DOE Joint Genome Institute"/>
            <person name="Peter M."/>
            <person name="Kohler A."/>
            <person name="Ohm R.A."/>
            <person name="Kuo A."/>
            <person name="Krutzmann J."/>
            <person name="Morin E."/>
            <person name="Arend M."/>
            <person name="Barry K.W."/>
            <person name="Binder M."/>
            <person name="Choi C."/>
            <person name="Clum A."/>
            <person name="Copeland A."/>
            <person name="Grisel N."/>
            <person name="Haridas S."/>
            <person name="Kipfer T."/>
            <person name="LaButti K."/>
            <person name="Lindquist E."/>
            <person name="Lipzen A."/>
            <person name="Maire R."/>
            <person name="Meier B."/>
            <person name="Mihaltcheva S."/>
            <person name="Molinier V."/>
            <person name="Murat C."/>
            <person name="Poggeler S."/>
            <person name="Quandt C.A."/>
            <person name="Sperisen C."/>
            <person name="Tritt A."/>
            <person name="Tisserant E."/>
            <person name="Crous P.W."/>
            <person name="Henrissat B."/>
            <person name="Nehls U."/>
            <person name="Egli S."/>
            <person name="Spatafora J.W."/>
            <person name="Grigoriev I.V."/>
            <person name="Martin F.M."/>
        </authorList>
    </citation>
    <scope>NUCLEOTIDE SEQUENCE [LARGE SCALE GENOMIC DNA]</scope>
    <source>
        <strain evidence="2 3">CBS 459.81</strain>
    </source>
</reference>
<dbReference type="Proteomes" id="UP000250266">
    <property type="component" value="Unassembled WGS sequence"/>
</dbReference>
<feature type="region of interest" description="Disordered" evidence="1">
    <location>
        <begin position="105"/>
        <end position="134"/>
    </location>
</feature>
<sequence>MKHSSKAAIETNVALICSCAVVLKPFFRRHVAGFLGSASTDVNTPSRTSFGGTLISRFGRQHKSPTFQLTSMDGPEAPKAAKVYAGTKGITVNQTYDVTRHSVHREFDTESTEDMIKSVGKGSIGNEKPPSPSV</sequence>